<comment type="caution">
    <text evidence="2">The sequence shown here is derived from an EMBL/GenBank/DDBJ whole genome shotgun (WGS) entry which is preliminary data.</text>
</comment>
<organism evidence="2 3">
    <name type="scientific">Hymenobacter properus</name>
    <dbReference type="NCBI Taxonomy" id="2791026"/>
    <lineage>
        <taxon>Bacteria</taxon>
        <taxon>Pseudomonadati</taxon>
        <taxon>Bacteroidota</taxon>
        <taxon>Cytophagia</taxon>
        <taxon>Cytophagales</taxon>
        <taxon>Hymenobacteraceae</taxon>
        <taxon>Hymenobacter</taxon>
    </lineage>
</organism>
<evidence type="ECO:0000313" key="3">
    <source>
        <dbReference type="Proteomes" id="UP000645610"/>
    </source>
</evidence>
<dbReference type="SUPFAM" id="SSF109854">
    <property type="entry name" value="DinB/YfiT-like putative metalloenzymes"/>
    <property type="match status" value="1"/>
</dbReference>
<dbReference type="Gene3D" id="1.20.120.450">
    <property type="entry name" value="dinb family like domain"/>
    <property type="match status" value="1"/>
</dbReference>
<accession>A0A931FK55</accession>
<evidence type="ECO:0000313" key="2">
    <source>
        <dbReference type="EMBL" id="MBF9142663.1"/>
    </source>
</evidence>
<dbReference type="AlphaFoldDB" id="A0A931FK55"/>
<dbReference type="RefSeq" id="WP_196287013.1">
    <property type="nucleotide sequence ID" value="NZ_JADQDP010000003.1"/>
</dbReference>
<evidence type="ECO:0000259" key="1">
    <source>
        <dbReference type="Pfam" id="PF12867"/>
    </source>
</evidence>
<sequence>MSSPAPLEIWLRGPIAGVPPLLQPVAHALLQARDEVRTAMQDFPPELVNERPGGVASVGFHLQHLAGVLDRLLTYARQETLTEAQFAAFNAEVPPLAISHDTVEKLVQEFSSTVEKALAQLRATDEATLTEVRGVGRAQVPSTHLGLLFHAAEHTMRHLGQLLVTAQWVRSLA</sequence>
<name>A0A931FK55_9BACT</name>
<dbReference type="Proteomes" id="UP000645610">
    <property type="component" value="Unassembled WGS sequence"/>
</dbReference>
<keyword evidence="3" id="KW-1185">Reference proteome</keyword>
<proteinExistence type="predicted"/>
<dbReference type="InterPro" id="IPR024775">
    <property type="entry name" value="DinB-like"/>
</dbReference>
<dbReference type="InterPro" id="IPR034660">
    <property type="entry name" value="DinB/YfiT-like"/>
</dbReference>
<gene>
    <name evidence="2" type="ORF">I2I01_13530</name>
</gene>
<dbReference type="EMBL" id="JADQDP010000003">
    <property type="protein sequence ID" value="MBF9142663.1"/>
    <property type="molecule type" value="Genomic_DNA"/>
</dbReference>
<dbReference type="Pfam" id="PF12867">
    <property type="entry name" value="DinB_2"/>
    <property type="match status" value="1"/>
</dbReference>
<reference evidence="2 3" key="1">
    <citation type="submission" date="2020-11" db="EMBL/GenBank/DDBJ databases">
        <authorList>
            <person name="Kim M.K."/>
        </authorList>
    </citation>
    <scope>NUCLEOTIDE SEQUENCE [LARGE SCALE GENOMIC DNA]</scope>
    <source>
        <strain evidence="2 3">BT439</strain>
    </source>
</reference>
<feature type="domain" description="DinB-like" evidence="1">
    <location>
        <begin position="29"/>
        <end position="162"/>
    </location>
</feature>
<protein>
    <submittedName>
        <fullName evidence="2">DinB family protein</fullName>
    </submittedName>
</protein>